<keyword evidence="1" id="KW-0472">Membrane</keyword>
<reference evidence="2 3" key="1">
    <citation type="submission" date="2017-06" db="EMBL/GenBank/DDBJ databases">
        <title>Genome sequencing of cyanobaciteial culture collection at National Institute for Environmental Studies (NIES).</title>
        <authorList>
            <person name="Hirose Y."/>
            <person name="Shimura Y."/>
            <person name="Fujisawa T."/>
            <person name="Nakamura Y."/>
            <person name="Kawachi M."/>
        </authorList>
    </citation>
    <scope>NUCLEOTIDE SEQUENCE [LARGE SCALE GENOMIC DNA]</scope>
    <source>
        <strain evidence="2 3">NIES-267</strain>
    </source>
</reference>
<evidence type="ECO:0000313" key="2">
    <source>
        <dbReference type="EMBL" id="BAY86239.1"/>
    </source>
</evidence>
<accession>A0A1Z4LYD2</accession>
<dbReference type="EMBL" id="AP018227">
    <property type="protein sequence ID" value="BAY86239.1"/>
    <property type="molecule type" value="Genomic_DNA"/>
</dbReference>
<organism evidence="2 3">
    <name type="scientific">Calothrix parasitica NIES-267</name>
    <dbReference type="NCBI Taxonomy" id="1973488"/>
    <lineage>
        <taxon>Bacteria</taxon>
        <taxon>Bacillati</taxon>
        <taxon>Cyanobacteriota</taxon>
        <taxon>Cyanophyceae</taxon>
        <taxon>Nostocales</taxon>
        <taxon>Calotrichaceae</taxon>
        <taxon>Calothrix</taxon>
    </lineage>
</organism>
<evidence type="ECO:0000256" key="1">
    <source>
        <dbReference type="SAM" id="Phobius"/>
    </source>
</evidence>
<gene>
    <name evidence="2" type="ORF">NIES267_57450</name>
</gene>
<keyword evidence="3" id="KW-1185">Reference proteome</keyword>
<dbReference type="Proteomes" id="UP000218418">
    <property type="component" value="Chromosome"/>
</dbReference>
<proteinExistence type="predicted"/>
<keyword evidence="1" id="KW-0812">Transmembrane</keyword>
<feature type="transmembrane region" description="Helical" evidence="1">
    <location>
        <begin position="40"/>
        <end position="57"/>
    </location>
</feature>
<keyword evidence="1" id="KW-1133">Transmembrane helix</keyword>
<sequence>MLVEASYSIMAREQDDSTTKMNWNDYISQKSIPLNSPKNVGFIIIFSLIIGGYLHFYRTYAKVTKLGHYERQRSNLPTRWDCFPTLRFGRNDDFGLRKSCVNQQRHFSYDFL</sequence>
<evidence type="ECO:0000313" key="3">
    <source>
        <dbReference type="Proteomes" id="UP000218418"/>
    </source>
</evidence>
<dbReference type="AlphaFoldDB" id="A0A1Z4LYD2"/>
<protein>
    <submittedName>
        <fullName evidence="2">Uncharacterized protein</fullName>
    </submittedName>
</protein>
<name>A0A1Z4LYD2_9CYAN</name>